<protein>
    <submittedName>
        <fullName evidence="8">DEAD/DEAH box helicase</fullName>
    </submittedName>
</protein>
<evidence type="ECO:0000256" key="4">
    <source>
        <dbReference type="ARBA" id="ARBA00022840"/>
    </source>
</evidence>
<keyword evidence="4" id="KW-0067">ATP-binding</keyword>
<dbReference type="GO" id="GO:0009409">
    <property type="term" value="P:response to cold"/>
    <property type="evidence" value="ECO:0007669"/>
    <property type="project" value="TreeGrafter"/>
</dbReference>
<dbReference type="InterPro" id="IPR027417">
    <property type="entry name" value="P-loop_NTPase"/>
</dbReference>
<evidence type="ECO:0000313" key="8">
    <source>
        <dbReference type="EMBL" id="EIT86635.1"/>
    </source>
</evidence>
<dbReference type="InterPro" id="IPR050547">
    <property type="entry name" value="DEAD_box_RNA_helicases"/>
</dbReference>
<dbReference type="SMART" id="SM00490">
    <property type="entry name" value="HELICc"/>
    <property type="match status" value="1"/>
</dbReference>
<dbReference type="Proteomes" id="UP000004080">
    <property type="component" value="Unassembled WGS sequence"/>
</dbReference>
<organism evidence="8 9">
    <name type="scientific">Fictibacillus macauensis ZFHKF-1</name>
    <dbReference type="NCBI Taxonomy" id="1196324"/>
    <lineage>
        <taxon>Bacteria</taxon>
        <taxon>Bacillati</taxon>
        <taxon>Bacillota</taxon>
        <taxon>Bacilli</taxon>
        <taxon>Bacillales</taxon>
        <taxon>Fictibacillaceae</taxon>
        <taxon>Fictibacillus</taxon>
    </lineage>
</organism>
<evidence type="ECO:0000259" key="6">
    <source>
        <dbReference type="PROSITE" id="PS51192"/>
    </source>
</evidence>
<dbReference type="CDD" id="cd18787">
    <property type="entry name" value="SF2_C_DEAD"/>
    <property type="match status" value="1"/>
</dbReference>
<keyword evidence="9" id="KW-1185">Reference proteome</keyword>
<sequence length="402" mass="45323">MEKELQFQHFLQKNWEKANFENYTPIQEALMPTMLEKKDIIAQSPTGTGKTLAYGLPLLENINAAEKSIQAVVIAPTKELVMQIHAVFQEYTQGSDITGTTLIGGVNTQRQVDKLKKKPHYIIGTPSRIMELYRNKKVKLHEVKTIVVDEADVIYDMKLMNDVEAIVKATMKDRQLVFISATISPAIKEKALVLSNEPAIITITTEATPTSVEHLYIVSERRDKIENLRRIVRHDQQMKALIFFSGHLKLEEIESKLAYQGITVGVLSGQATKQERQKVMRDFRNSDHALLLATDLAARGLDISGLTHVIHFDVAESEKQFIHRSGRTGRMGNQGTVLSLITAFEEAQLVKWSRKLHVEPKQVMLRHTALVPAEHSKKPASTSSAQQGKAKALKKKSYNKKR</sequence>
<proteinExistence type="predicted"/>
<dbReference type="GO" id="GO:0005840">
    <property type="term" value="C:ribosome"/>
    <property type="evidence" value="ECO:0007669"/>
    <property type="project" value="TreeGrafter"/>
</dbReference>
<dbReference type="GO" id="GO:0005524">
    <property type="term" value="F:ATP binding"/>
    <property type="evidence" value="ECO:0007669"/>
    <property type="project" value="UniProtKB-KW"/>
</dbReference>
<dbReference type="GO" id="GO:0016787">
    <property type="term" value="F:hydrolase activity"/>
    <property type="evidence" value="ECO:0007669"/>
    <property type="project" value="UniProtKB-KW"/>
</dbReference>
<dbReference type="PANTHER" id="PTHR47963:SF7">
    <property type="entry name" value="ATP-DEPENDENT RNA HELICASE YFML-RELATED"/>
    <property type="match status" value="1"/>
</dbReference>
<keyword evidence="3 8" id="KW-0347">Helicase</keyword>
<dbReference type="InterPro" id="IPR011545">
    <property type="entry name" value="DEAD/DEAH_box_helicase_dom"/>
</dbReference>
<feature type="domain" description="Helicase ATP-binding" evidence="6">
    <location>
        <begin position="31"/>
        <end position="201"/>
    </location>
</feature>
<dbReference type="InterPro" id="IPR001650">
    <property type="entry name" value="Helicase_C-like"/>
</dbReference>
<gene>
    <name evidence="8" type="ORF">A374_03654</name>
</gene>
<dbReference type="PANTHER" id="PTHR47963">
    <property type="entry name" value="DEAD-BOX ATP-DEPENDENT RNA HELICASE 47, MITOCHONDRIAL"/>
    <property type="match status" value="1"/>
</dbReference>
<evidence type="ECO:0000256" key="5">
    <source>
        <dbReference type="SAM" id="MobiDB-lite"/>
    </source>
</evidence>
<dbReference type="SUPFAM" id="SSF52540">
    <property type="entry name" value="P-loop containing nucleoside triphosphate hydrolases"/>
    <property type="match status" value="1"/>
</dbReference>
<dbReference type="GO" id="GO:0003724">
    <property type="term" value="F:RNA helicase activity"/>
    <property type="evidence" value="ECO:0007669"/>
    <property type="project" value="TreeGrafter"/>
</dbReference>
<dbReference type="eggNOG" id="COG0513">
    <property type="taxonomic scope" value="Bacteria"/>
</dbReference>
<evidence type="ECO:0000256" key="3">
    <source>
        <dbReference type="ARBA" id="ARBA00022806"/>
    </source>
</evidence>
<feature type="domain" description="Helicase C-terminal" evidence="7">
    <location>
        <begin position="211"/>
        <end position="378"/>
    </location>
</feature>
<reference evidence="8 9" key="1">
    <citation type="journal article" date="2012" name="J. Bacteriol.">
        <title>Genome of Bacillus macauensis ZFHKF-1, a Long-Chain-Forming Bacterium.</title>
        <authorList>
            <person name="Cai L."/>
            <person name="Zhang T."/>
        </authorList>
    </citation>
    <scope>NUCLEOTIDE SEQUENCE [LARGE SCALE GENOMIC DNA]</scope>
    <source>
        <strain evidence="8 9">ZFHKF-1</strain>
    </source>
</reference>
<dbReference type="InterPro" id="IPR044742">
    <property type="entry name" value="DEAD/DEAH_RhlB"/>
</dbReference>
<dbReference type="Pfam" id="PF00270">
    <property type="entry name" value="DEAD"/>
    <property type="match status" value="1"/>
</dbReference>
<keyword evidence="2" id="KW-0378">Hydrolase</keyword>
<comment type="caution">
    <text evidence="8">The sequence shown here is derived from an EMBL/GenBank/DDBJ whole genome shotgun (WGS) entry which is preliminary data.</text>
</comment>
<dbReference type="InterPro" id="IPR014001">
    <property type="entry name" value="Helicase_ATP-bd"/>
</dbReference>
<dbReference type="Gene3D" id="3.40.50.300">
    <property type="entry name" value="P-loop containing nucleotide triphosphate hydrolases"/>
    <property type="match status" value="2"/>
</dbReference>
<dbReference type="SMART" id="SM00487">
    <property type="entry name" value="DEXDc"/>
    <property type="match status" value="1"/>
</dbReference>
<dbReference type="PATRIC" id="fig|1196324.3.peg.740"/>
<dbReference type="OrthoDB" id="9805696at2"/>
<dbReference type="EMBL" id="AKKV01000020">
    <property type="protein sequence ID" value="EIT86635.1"/>
    <property type="molecule type" value="Genomic_DNA"/>
</dbReference>
<accession>I8UIB6</accession>
<dbReference type="GO" id="GO:0005829">
    <property type="term" value="C:cytosol"/>
    <property type="evidence" value="ECO:0007669"/>
    <property type="project" value="TreeGrafter"/>
</dbReference>
<dbReference type="Pfam" id="PF00271">
    <property type="entry name" value="Helicase_C"/>
    <property type="match status" value="1"/>
</dbReference>
<evidence type="ECO:0000256" key="1">
    <source>
        <dbReference type="ARBA" id="ARBA00022741"/>
    </source>
</evidence>
<dbReference type="PROSITE" id="PS51194">
    <property type="entry name" value="HELICASE_CTER"/>
    <property type="match status" value="1"/>
</dbReference>
<evidence type="ECO:0000313" key="9">
    <source>
        <dbReference type="Proteomes" id="UP000004080"/>
    </source>
</evidence>
<feature type="region of interest" description="Disordered" evidence="5">
    <location>
        <begin position="372"/>
        <end position="402"/>
    </location>
</feature>
<feature type="compositionally biased region" description="Basic residues" evidence="5">
    <location>
        <begin position="391"/>
        <end position="402"/>
    </location>
</feature>
<dbReference type="GO" id="GO:0033592">
    <property type="term" value="F:RNA strand annealing activity"/>
    <property type="evidence" value="ECO:0007669"/>
    <property type="project" value="TreeGrafter"/>
</dbReference>
<name>I8UIB6_9BACL</name>
<dbReference type="PROSITE" id="PS51192">
    <property type="entry name" value="HELICASE_ATP_BIND_1"/>
    <property type="match status" value="1"/>
</dbReference>
<dbReference type="STRING" id="1196324.A374_03654"/>
<dbReference type="CDD" id="cd00268">
    <property type="entry name" value="DEADc"/>
    <property type="match status" value="1"/>
</dbReference>
<keyword evidence="1" id="KW-0547">Nucleotide-binding</keyword>
<dbReference type="AlphaFoldDB" id="I8UIB6"/>
<dbReference type="RefSeq" id="WP_007200830.1">
    <property type="nucleotide sequence ID" value="NZ_AKKV01000020.1"/>
</dbReference>
<evidence type="ECO:0000256" key="2">
    <source>
        <dbReference type="ARBA" id="ARBA00022801"/>
    </source>
</evidence>
<evidence type="ECO:0000259" key="7">
    <source>
        <dbReference type="PROSITE" id="PS51194"/>
    </source>
</evidence>